<dbReference type="InterPro" id="IPR000772">
    <property type="entry name" value="Ricin_B_lectin"/>
</dbReference>
<organism evidence="2 3">
    <name type="scientific">Micromonospora cremea</name>
    <dbReference type="NCBI Taxonomy" id="709881"/>
    <lineage>
        <taxon>Bacteria</taxon>
        <taxon>Bacillati</taxon>
        <taxon>Actinomycetota</taxon>
        <taxon>Actinomycetes</taxon>
        <taxon>Micromonosporales</taxon>
        <taxon>Micromonosporaceae</taxon>
        <taxon>Micromonospora</taxon>
    </lineage>
</organism>
<feature type="domain" description="Ricin B lectin" evidence="1">
    <location>
        <begin position="6"/>
        <end position="49"/>
    </location>
</feature>
<reference evidence="3" key="1">
    <citation type="submission" date="2016-12" db="EMBL/GenBank/DDBJ databases">
        <authorList>
            <person name="Varghese N."/>
            <person name="Submissions S."/>
        </authorList>
    </citation>
    <scope>NUCLEOTIDE SEQUENCE [LARGE SCALE GENOMIC DNA]</scope>
    <source>
        <strain evidence="3">DSM 45599</strain>
    </source>
</reference>
<dbReference type="STRING" id="709881.SAMN04489832_2065"/>
<dbReference type="Pfam" id="PF00652">
    <property type="entry name" value="Ricin_B_lectin"/>
    <property type="match status" value="1"/>
</dbReference>
<dbReference type="EMBL" id="FSQT01000001">
    <property type="protein sequence ID" value="SIM79089.1"/>
    <property type="molecule type" value="Genomic_DNA"/>
</dbReference>
<dbReference type="Proteomes" id="UP000185124">
    <property type="component" value="Unassembled WGS sequence"/>
</dbReference>
<dbReference type="PROSITE" id="PS50231">
    <property type="entry name" value="RICIN_B_LECTIN"/>
    <property type="match status" value="1"/>
</dbReference>
<evidence type="ECO:0000259" key="1">
    <source>
        <dbReference type="Pfam" id="PF00652"/>
    </source>
</evidence>
<dbReference type="Gene3D" id="2.80.10.50">
    <property type="match status" value="1"/>
</dbReference>
<sequence>MFDRRVIWPCNGQRNQRWTWRADGTIVGEQSGLCLDVAGAATGNTTKVVL</sequence>
<evidence type="ECO:0000313" key="2">
    <source>
        <dbReference type="EMBL" id="SIM79089.1"/>
    </source>
</evidence>
<dbReference type="AlphaFoldDB" id="A0A1N5W273"/>
<protein>
    <submittedName>
        <fullName evidence="2">Ricin-type beta-trefoil lectin domain-containing protein</fullName>
    </submittedName>
</protein>
<name>A0A1N5W273_9ACTN</name>
<dbReference type="RefSeq" id="WP_244298461.1">
    <property type="nucleotide sequence ID" value="NZ_FSQT01000001.1"/>
</dbReference>
<dbReference type="SUPFAM" id="SSF50370">
    <property type="entry name" value="Ricin B-like lectins"/>
    <property type="match status" value="1"/>
</dbReference>
<accession>A0A1N5W273</accession>
<proteinExistence type="predicted"/>
<keyword evidence="2" id="KW-0430">Lectin</keyword>
<dbReference type="InterPro" id="IPR035992">
    <property type="entry name" value="Ricin_B-like_lectins"/>
</dbReference>
<keyword evidence="3" id="KW-1185">Reference proteome</keyword>
<evidence type="ECO:0000313" key="3">
    <source>
        <dbReference type="Proteomes" id="UP000185124"/>
    </source>
</evidence>
<dbReference type="GO" id="GO:0030246">
    <property type="term" value="F:carbohydrate binding"/>
    <property type="evidence" value="ECO:0007669"/>
    <property type="project" value="UniProtKB-KW"/>
</dbReference>
<gene>
    <name evidence="2" type="ORF">SAMN04489832_2065</name>
</gene>